<feature type="region of interest" description="Disordered" evidence="1">
    <location>
        <begin position="459"/>
        <end position="479"/>
    </location>
</feature>
<dbReference type="SUPFAM" id="SSF159941">
    <property type="entry name" value="MM3350-like"/>
    <property type="match status" value="1"/>
</dbReference>
<organism evidence="3 4">
    <name type="scientific">Amycolatopsis minnesotensis</name>
    <dbReference type="NCBI Taxonomy" id="337894"/>
    <lineage>
        <taxon>Bacteria</taxon>
        <taxon>Bacillati</taxon>
        <taxon>Actinomycetota</taxon>
        <taxon>Actinomycetes</taxon>
        <taxon>Pseudonocardiales</taxon>
        <taxon>Pseudonocardiaceae</taxon>
        <taxon>Amycolatopsis</taxon>
    </lineage>
</organism>
<dbReference type="EMBL" id="BAAANN010000022">
    <property type="protein sequence ID" value="GAA1971732.1"/>
    <property type="molecule type" value="Genomic_DNA"/>
</dbReference>
<dbReference type="Pfam" id="PF07929">
    <property type="entry name" value="PRiA4_ORF3"/>
    <property type="match status" value="1"/>
</dbReference>
<keyword evidence="4" id="KW-1185">Reference proteome</keyword>
<accession>A0ABN2RMK7</accession>
<gene>
    <name evidence="3" type="ORF">GCM10009754_52620</name>
</gene>
<dbReference type="PANTHER" id="PTHR41878">
    <property type="entry name" value="LEXA REPRESSOR-RELATED"/>
    <property type="match status" value="1"/>
</dbReference>
<reference evidence="3 4" key="1">
    <citation type="journal article" date="2019" name="Int. J. Syst. Evol. Microbiol.">
        <title>The Global Catalogue of Microorganisms (GCM) 10K type strain sequencing project: providing services to taxonomists for standard genome sequencing and annotation.</title>
        <authorList>
            <consortium name="The Broad Institute Genomics Platform"/>
            <consortium name="The Broad Institute Genome Sequencing Center for Infectious Disease"/>
            <person name="Wu L."/>
            <person name="Ma J."/>
        </authorList>
    </citation>
    <scope>NUCLEOTIDE SEQUENCE [LARGE SCALE GENOMIC DNA]</scope>
    <source>
        <strain evidence="3 4">JCM 14545</strain>
    </source>
</reference>
<evidence type="ECO:0000313" key="4">
    <source>
        <dbReference type="Proteomes" id="UP001501116"/>
    </source>
</evidence>
<proteinExistence type="predicted"/>
<dbReference type="Gene3D" id="3.10.290.30">
    <property type="entry name" value="MM3350-like"/>
    <property type="match status" value="1"/>
</dbReference>
<name>A0ABN2RMK7_9PSEU</name>
<comment type="caution">
    <text evidence="3">The sequence shown here is derived from an EMBL/GenBank/DDBJ whole genome shotgun (WGS) entry which is preliminary data.</text>
</comment>
<dbReference type="PANTHER" id="PTHR41878:SF1">
    <property type="entry name" value="TNPR PROTEIN"/>
    <property type="match status" value="1"/>
</dbReference>
<dbReference type="InterPro" id="IPR012912">
    <property type="entry name" value="Plasmid_pRiA4b_Orf3-like"/>
</dbReference>
<sequence length="479" mass="53252">MAFDQILRIRAWVGDGKPVTGKGVLRPADLRIASAATGVPIPAKFRSAADVPRWRRLWSAAVATDLISLEASVAKAGPPTEITLDLWLTAFAAALAANFEDEEGFAALRLGRALLNALASGRAKTFDEVHHHAGHELLSRYDPAISRLRSAANYEDSVSTLRDLFVEFGVATGPRQLTEPGRWALSEVTRRGDDIVQTRPYVDSDRICQLKITLVKWSPACWRRVLVPSTATLGELDRVIQAALRWDNDHLHGFTVGTRHYGDPGYDKNDEYEITVGEAFTRARKRIHYTYDFGDSWRHDIELERTLDIDESLTYPTCVAGKGPVPVEDSDHRTIQFDQDDINRRLSSALIADDSPFDAVIEQILADAHDEEEQLGSFVTVLDEELALPAEASVLGHPVTVLELHYEELLRGPFAVCQGTHGKGEIALTDVCFPPDTTAAWVHAAYRHFLGIEPFPATTRPPFPATTRPDWRWPPDDPR</sequence>
<feature type="domain" description="Plasmid pRiA4b Orf3-like" evidence="2">
    <location>
        <begin position="207"/>
        <end position="330"/>
    </location>
</feature>
<evidence type="ECO:0000313" key="3">
    <source>
        <dbReference type="EMBL" id="GAA1971732.1"/>
    </source>
</evidence>
<evidence type="ECO:0000259" key="2">
    <source>
        <dbReference type="Pfam" id="PF07929"/>
    </source>
</evidence>
<dbReference type="InterPro" id="IPR024047">
    <property type="entry name" value="MM3350-like_sf"/>
</dbReference>
<protein>
    <recommendedName>
        <fullName evidence="2">Plasmid pRiA4b Orf3-like domain-containing protein</fullName>
    </recommendedName>
</protein>
<evidence type="ECO:0000256" key="1">
    <source>
        <dbReference type="SAM" id="MobiDB-lite"/>
    </source>
</evidence>
<dbReference type="Proteomes" id="UP001501116">
    <property type="component" value="Unassembled WGS sequence"/>
</dbReference>
<feature type="compositionally biased region" description="Basic and acidic residues" evidence="1">
    <location>
        <begin position="469"/>
        <end position="479"/>
    </location>
</feature>